<evidence type="ECO:0000259" key="6">
    <source>
        <dbReference type="Pfam" id="PF16399"/>
    </source>
</evidence>
<dbReference type="CDD" id="cd17935">
    <property type="entry name" value="EEXXQc_AQR"/>
    <property type="match status" value="1"/>
</dbReference>
<dbReference type="GO" id="GO:0045292">
    <property type="term" value="P:mRNA cis splicing, via spliceosome"/>
    <property type="evidence" value="ECO:0007669"/>
    <property type="project" value="UniProtKB-UniRule"/>
</dbReference>
<evidence type="ECO:0000259" key="5">
    <source>
        <dbReference type="Pfam" id="PF13087"/>
    </source>
</evidence>
<dbReference type="Proteomes" id="UP000078544">
    <property type="component" value="Unassembled WGS sequence"/>
</dbReference>
<proteinExistence type="inferred from homology"/>
<name>A0A168EYT0_9HYPO</name>
<keyword evidence="1 9" id="KW-0067">ATP-binding</keyword>
<accession>A0A168EYT0</accession>
<comment type="subunit">
    <text evidence="2">Belongs to the 40S cdc5-associated complex (or cwf complex), a spliceosome sub-complex reminiscent of a late-stage spliceosome.</text>
</comment>
<dbReference type="SUPFAM" id="SSF52540">
    <property type="entry name" value="P-loop containing nucleoside triphosphate hydrolases"/>
    <property type="match status" value="1"/>
</dbReference>
<dbReference type="InterPro" id="IPR027417">
    <property type="entry name" value="P-loop_NTPase"/>
</dbReference>
<dbReference type="OrthoDB" id="1879at2759"/>
<comment type="similarity">
    <text evidence="2">Belongs to the CWF11 family.</text>
</comment>
<feature type="domain" description="DNA2/NAM7 helicase-like C-terminal" evidence="5">
    <location>
        <begin position="1130"/>
        <end position="1322"/>
    </location>
</feature>
<dbReference type="PANTHER" id="PTHR10887">
    <property type="entry name" value="DNA2/NAM7 HELICASE FAMILY"/>
    <property type="match status" value="1"/>
</dbReference>
<evidence type="ECO:0000256" key="2">
    <source>
        <dbReference type="PIRNR" id="PIRNR038901"/>
    </source>
</evidence>
<dbReference type="Pfam" id="PF16399">
    <property type="entry name" value="Aquarius_N_1st"/>
    <property type="match status" value="1"/>
</dbReference>
<dbReference type="InterPro" id="IPR048967">
    <property type="entry name" value="Aquarius_insert"/>
</dbReference>
<keyword evidence="1 9" id="KW-0347">Helicase</keyword>
<evidence type="ECO:0000313" key="9">
    <source>
        <dbReference type="EMBL" id="KZZ99288.1"/>
    </source>
</evidence>
<dbReference type="InterPro" id="IPR045055">
    <property type="entry name" value="DNA2/NAM7-like"/>
</dbReference>
<dbReference type="GO" id="GO:0003729">
    <property type="term" value="F:mRNA binding"/>
    <property type="evidence" value="ECO:0007669"/>
    <property type="project" value="TreeGrafter"/>
</dbReference>
<feature type="region of interest" description="Disordered" evidence="3">
    <location>
        <begin position="756"/>
        <end position="786"/>
    </location>
</feature>
<dbReference type="EMBL" id="AZGY01000003">
    <property type="protein sequence ID" value="KZZ99288.1"/>
    <property type="molecule type" value="Genomic_DNA"/>
</dbReference>
<feature type="region of interest" description="Disordered" evidence="3">
    <location>
        <begin position="1394"/>
        <end position="1443"/>
    </location>
</feature>
<feature type="compositionally biased region" description="Basic and acidic residues" evidence="3">
    <location>
        <begin position="1434"/>
        <end position="1443"/>
    </location>
</feature>
<evidence type="ECO:0000259" key="7">
    <source>
        <dbReference type="Pfam" id="PF21143"/>
    </source>
</evidence>
<dbReference type="InterPro" id="IPR048966">
    <property type="entry name" value="Aquarius_b-barrel"/>
</dbReference>
<feature type="domain" description="RNA helicase aquarius beta-barrel" evidence="7">
    <location>
        <begin position="509"/>
        <end position="671"/>
    </location>
</feature>
<keyword evidence="1 9" id="KW-0547">Nucleotide-binding</keyword>
<dbReference type="GO" id="GO:0005684">
    <property type="term" value="C:U2-type spliceosomal complex"/>
    <property type="evidence" value="ECO:0007669"/>
    <property type="project" value="UniProtKB-UniRule"/>
</dbReference>
<sequence>MPPAKRLKASGARAAGAGRASESAVVPDTERPTPAEVEEEEHQFVQFARKTWLKTGKKPARSKLKNDVLKSSIWDALEQDGFRYKSLLLLESLQTLESYLWPGYTDDASNFHVLLMAMIVNVKRREHLETWTLFEDRPDEFSSMFRRILSLLLDGTLSATIRTHLVSFLIYAFQSLDCSIVRKECAPLVSIGIWHNLSSDKQRDALLDQAPHLRKAWRASQRRFDAADDTVKARLRFERSWLYSLLLDFLGLLYTESSADRVLYCERFTEFVSDLQSQLPTRRYVNALLQDLHILPVMKLSIMFNDENNSLLRDMHAILSHFTFFAVDDQTGAQLTSTEVYDKHCATLGQLQRVALRHFKDKLMVLALSNYGTIEKRDELEGLLQPLTDEELAQLYSHLDLRSSYPESLALHVDRRLLIEILLSRYERKKSFRDSARHMPLLPTERTLFDVGFQRADNYDGSHPLALPKLNLQYLTAGDFLWRTMILYRCEAFYGIRKDVEAALGRLRPESKQPGVTQFSGFSRMALPIAKPSILEVVPPRIGEEIPSAVRAELSLDVRRLSPGIRREWDSLRSDDVVFLLAVQPPEAEGVINGGGVQSELSKLGITSVRAAGIVSITDEKGRVAREGANHLDRKRQIQMKLDPYMYSRDSERAAAGKTDVYASMNVLLRRGRRENNFKPVLESIRKLVLSEAPLPSWLHEVFLGYGDPAGANHKNLPDRIKRLDFRDTFLDWQHLIESLPDKTVEPGDAVVGSFGPPYVLEQGDKPDTTNGAQPSKKRRRDALSETGSDAAILKVFTYKPANQGPYPTDLPKLNTVRFTPAQVEAIMSGSQPGLTVIVGPPGTGKTDVATQIINNIYHNFPSEKTLLIAHSNQALNQLFTKIVALDIDERHLLRLGHGEEDLDTDGSFSKFGRVESFLDNRRTLLQEVGKLALSLGAPGAHDNSAETAGYFYKVYVEPAWERFELAAASDETTAASLLETFPFHSFFADAPQPLFPDDTDRQKVLEVANGCYRHISKVFSELADILPFEILRRDREKANYLLTNEARIIAMTTTHAAIRQAEIASLGFRYDNVVVEEAAQITEVESFMPLTMQKPTKNHSPLKRVVLCGDHFQNSPVIQSLAFRHYANLEQSLFFRLVRLGVPTITLDQQGRARPSIAKLYQWRYPKLGNLEHVKTQPEFLRANAGFKFDYQFINVPDYKNRGESEPTPHFIQNLGEAEYAVAIYQYMRLLGYPAEKISILTTYAGQRALVKDVLSHRCAKNPIFGLPRAVATVDKYQGEQNDYIILSLTRTSRVGYLRDVRRMTVAVSRARLGLYILGRRDVFAACPELRPAFDLLLERPDKLMLVTGEMFQTERLNSQGISTVEGEVQMENIEHLGQYVYEMTNTKLKQMHNQDEGAANMAPETITEDADEDEAQANYNDEDEQSVEPDILEVREDEHRS</sequence>
<dbReference type="InterPro" id="IPR026300">
    <property type="entry name" value="CWF11_fam"/>
</dbReference>
<evidence type="ECO:0000313" key="10">
    <source>
        <dbReference type="Proteomes" id="UP000078544"/>
    </source>
</evidence>
<dbReference type="PANTHER" id="PTHR10887:SF5">
    <property type="entry name" value="RNA HELICASE AQUARIUS"/>
    <property type="match status" value="1"/>
</dbReference>
<dbReference type="Pfam" id="PF13086">
    <property type="entry name" value="AAA_11"/>
    <property type="match status" value="1"/>
</dbReference>
<feature type="compositionally biased region" description="Acidic residues" evidence="3">
    <location>
        <begin position="1408"/>
        <end position="1433"/>
    </location>
</feature>
<dbReference type="Pfam" id="PF13087">
    <property type="entry name" value="AAA_12"/>
    <property type="match status" value="1"/>
</dbReference>
<organism evidence="9 10">
    <name type="scientific">Moelleriella libera RCEF 2490</name>
    <dbReference type="NCBI Taxonomy" id="1081109"/>
    <lineage>
        <taxon>Eukaryota</taxon>
        <taxon>Fungi</taxon>
        <taxon>Dikarya</taxon>
        <taxon>Ascomycota</taxon>
        <taxon>Pezizomycotina</taxon>
        <taxon>Sordariomycetes</taxon>
        <taxon>Hypocreomycetidae</taxon>
        <taxon>Hypocreales</taxon>
        <taxon>Clavicipitaceae</taxon>
        <taxon>Moelleriella</taxon>
    </lineage>
</organism>
<dbReference type="PIRSF" id="PIRSF038901">
    <property type="entry name" value="AQR_cwf11"/>
    <property type="match status" value="1"/>
</dbReference>
<evidence type="ECO:0000259" key="8">
    <source>
        <dbReference type="Pfam" id="PF21144"/>
    </source>
</evidence>
<dbReference type="FunFam" id="3.40.50.300:FF:000507">
    <property type="entry name" value="Pre-mRNA-splicing factor"/>
    <property type="match status" value="1"/>
</dbReference>
<dbReference type="CDD" id="cd18808">
    <property type="entry name" value="SF1_C_Upf1"/>
    <property type="match status" value="1"/>
</dbReference>
<dbReference type="Gene3D" id="3.40.50.300">
    <property type="entry name" value="P-loop containing nucleotide triphosphate hydrolases"/>
    <property type="match status" value="2"/>
</dbReference>
<reference evidence="9 10" key="1">
    <citation type="journal article" date="2016" name="Genome Biol. Evol.">
        <title>Divergent and convergent evolution of fungal pathogenicity.</title>
        <authorList>
            <person name="Shang Y."/>
            <person name="Xiao G."/>
            <person name="Zheng P."/>
            <person name="Cen K."/>
            <person name="Zhan S."/>
            <person name="Wang C."/>
        </authorList>
    </citation>
    <scope>NUCLEOTIDE SEQUENCE [LARGE SCALE GENOMIC DNA]</scope>
    <source>
        <strain evidence="9 10">RCEF 2490</strain>
    </source>
</reference>
<keyword evidence="10" id="KW-1185">Reference proteome</keyword>
<comment type="caution">
    <text evidence="9">The sequence shown here is derived from an EMBL/GenBank/DDBJ whole genome shotgun (WGS) entry which is preliminary data.</text>
</comment>
<feature type="domain" description="DNA2/NAM7 helicase helicase" evidence="4">
    <location>
        <begin position="831"/>
        <end position="1121"/>
    </location>
</feature>
<feature type="domain" description="RNA helicase aquarius insertion" evidence="8">
    <location>
        <begin position="719"/>
        <end position="810"/>
    </location>
</feature>
<dbReference type="Pfam" id="PF21144">
    <property type="entry name" value="Aquarius_N_3rd"/>
    <property type="match status" value="1"/>
</dbReference>
<dbReference type="GO" id="GO:0004386">
    <property type="term" value="F:helicase activity"/>
    <property type="evidence" value="ECO:0007669"/>
    <property type="project" value="UniProtKB-KW"/>
</dbReference>
<dbReference type="InterPro" id="IPR047187">
    <property type="entry name" value="SF1_C_Upf1"/>
</dbReference>
<dbReference type="InterPro" id="IPR041677">
    <property type="entry name" value="DNA2/NAM7_AAA_11"/>
</dbReference>
<keyword evidence="2" id="KW-0539">Nucleus</keyword>
<dbReference type="InterPro" id="IPR032174">
    <property type="entry name" value="Aquarius_N"/>
</dbReference>
<feature type="region of interest" description="Disordered" evidence="3">
    <location>
        <begin position="1"/>
        <end position="40"/>
    </location>
</feature>
<keyword evidence="2" id="KW-0507">mRNA processing</keyword>
<keyword evidence="1 9" id="KW-0378">Hydrolase</keyword>
<dbReference type="Pfam" id="PF21143">
    <property type="entry name" value="Aquarius_N_2nd"/>
    <property type="match status" value="1"/>
</dbReference>
<feature type="domain" description="RNA helicase aquarius N-terminal" evidence="6">
    <location>
        <begin position="43"/>
        <end position="430"/>
    </location>
</feature>
<feature type="compositionally biased region" description="Low complexity" evidence="3">
    <location>
        <begin position="9"/>
        <end position="24"/>
    </location>
</feature>
<protein>
    <recommendedName>
        <fullName evidence="2">Pre-mRNA-splicing factor</fullName>
    </recommendedName>
</protein>
<evidence type="ECO:0000256" key="1">
    <source>
        <dbReference type="ARBA" id="ARBA00022806"/>
    </source>
</evidence>
<keyword evidence="2" id="KW-0508">mRNA splicing</keyword>
<comment type="function">
    <text evidence="2">Involved in mRNA splicing where it associates with cdc5 and the other cwf proteins as part of the spliceosome.</text>
</comment>
<gene>
    <name evidence="9" type="ORF">AAL_01860</name>
</gene>
<dbReference type="GO" id="GO:0071013">
    <property type="term" value="C:catalytic step 2 spliceosome"/>
    <property type="evidence" value="ECO:0007669"/>
    <property type="project" value="TreeGrafter"/>
</dbReference>
<evidence type="ECO:0000259" key="4">
    <source>
        <dbReference type="Pfam" id="PF13086"/>
    </source>
</evidence>
<dbReference type="InterPro" id="IPR041679">
    <property type="entry name" value="DNA2/NAM7-like_C"/>
</dbReference>
<dbReference type="STRING" id="1081109.A0A168EYT0"/>
<comment type="subcellular location">
    <subcellularLocation>
        <location evidence="2">Nucleus</location>
    </subcellularLocation>
</comment>
<evidence type="ECO:0000256" key="3">
    <source>
        <dbReference type="SAM" id="MobiDB-lite"/>
    </source>
</evidence>